<evidence type="ECO:0000313" key="2">
    <source>
        <dbReference type="EMBL" id="KXG32732.1"/>
    </source>
</evidence>
<dbReference type="Proteomes" id="UP000000768">
    <property type="component" value="Chromosome 3"/>
</dbReference>
<dbReference type="Gramene" id="KXG32732">
    <property type="protein sequence ID" value="KXG32732"/>
    <property type="gene ID" value="SORBI_3003G190300"/>
</dbReference>
<sequence>MAPPPRVTPSPDRDSTTRDIAASALCDALATCETLRHRDIASSRPRLHPPQSRSVTTEPTPPDAAASMITVAAPTQRSRIARQQMKLMWPMPASWTVPWAALNHGLTEYVCILLVNSFSN</sequence>
<reference evidence="2 3" key="1">
    <citation type="journal article" date="2009" name="Nature">
        <title>The Sorghum bicolor genome and the diversification of grasses.</title>
        <authorList>
            <person name="Paterson A.H."/>
            <person name="Bowers J.E."/>
            <person name="Bruggmann R."/>
            <person name="Dubchak I."/>
            <person name="Grimwood J."/>
            <person name="Gundlach H."/>
            <person name="Haberer G."/>
            <person name="Hellsten U."/>
            <person name="Mitros T."/>
            <person name="Poliakov A."/>
            <person name="Schmutz J."/>
            <person name="Spannagl M."/>
            <person name="Tang H."/>
            <person name="Wang X."/>
            <person name="Wicker T."/>
            <person name="Bharti A.K."/>
            <person name="Chapman J."/>
            <person name="Feltus F.A."/>
            <person name="Gowik U."/>
            <person name="Grigoriev I.V."/>
            <person name="Lyons E."/>
            <person name="Maher C.A."/>
            <person name="Martis M."/>
            <person name="Narechania A."/>
            <person name="Otillar R.P."/>
            <person name="Penning B.W."/>
            <person name="Salamov A.A."/>
            <person name="Wang Y."/>
            <person name="Zhang L."/>
            <person name="Carpita N.C."/>
            <person name="Freeling M."/>
            <person name="Gingle A.R."/>
            <person name="Hash C.T."/>
            <person name="Keller B."/>
            <person name="Klein P."/>
            <person name="Kresovich S."/>
            <person name="McCann M.C."/>
            <person name="Ming R."/>
            <person name="Peterson D.G."/>
            <person name="Mehboob-ur-Rahman"/>
            <person name="Ware D."/>
            <person name="Westhoff P."/>
            <person name="Mayer K.F."/>
            <person name="Messing J."/>
            <person name="Rokhsar D.S."/>
        </authorList>
    </citation>
    <scope>NUCLEOTIDE SEQUENCE [LARGE SCALE GENOMIC DNA]</scope>
    <source>
        <strain evidence="3">cv. BTx623</strain>
    </source>
</reference>
<dbReference type="InParanoid" id="A0A1B6Q490"/>
<keyword evidence="3" id="KW-1185">Reference proteome</keyword>
<protein>
    <submittedName>
        <fullName evidence="2">Uncharacterized protein</fullName>
    </submittedName>
</protein>
<name>A0A1B6Q490_SORBI</name>
<accession>A0A1B6Q490</accession>
<gene>
    <name evidence="2" type="ORF">SORBI_3003G190300</name>
</gene>
<organism evidence="2 3">
    <name type="scientific">Sorghum bicolor</name>
    <name type="common">Sorghum</name>
    <name type="synonym">Sorghum vulgare</name>
    <dbReference type="NCBI Taxonomy" id="4558"/>
    <lineage>
        <taxon>Eukaryota</taxon>
        <taxon>Viridiplantae</taxon>
        <taxon>Streptophyta</taxon>
        <taxon>Embryophyta</taxon>
        <taxon>Tracheophyta</taxon>
        <taxon>Spermatophyta</taxon>
        <taxon>Magnoliopsida</taxon>
        <taxon>Liliopsida</taxon>
        <taxon>Poales</taxon>
        <taxon>Poaceae</taxon>
        <taxon>PACMAD clade</taxon>
        <taxon>Panicoideae</taxon>
        <taxon>Andropogonodae</taxon>
        <taxon>Andropogoneae</taxon>
        <taxon>Sorghinae</taxon>
        <taxon>Sorghum</taxon>
    </lineage>
</organism>
<proteinExistence type="predicted"/>
<evidence type="ECO:0000256" key="1">
    <source>
        <dbReference type="SAM" id="MobiDB-lite"/>
    </source>
</evidence>
<reference evidence="3" key="2">
    <citation type="journal article" date="2018" name="Plant J.">
        <title>The Sorghum bicolor reference genome: improved assembly, gene annotations, a transcriptome atlas, and signatures of genome organization.</title>
        <authorList>
            <person name="McCormick R.F."/>
            <person name="Truong S.K."/>
            <person name="Sreedasyam A."/>
            <person name="Jenkins J."/>
            <person name="Shu S."/>
            <person name="Sims D."/>
            <person name="Kennedy M."/>
            <person name="Amirebrahimi M."/>
            <person name="Weers B.D."/>
            <person name="McKinley B."/>
            <person name="Mattison A."/>
            <person name="Morishige D.T."/>
            <person name="Grimwood J."/>
            <person name="Schmutz J."/>
            <person name="Mullet J.E."/>
        </authorList>
    </citation>
    <scope>NUCLEOTIDE SEQUENCE [LARGE SCALE GENOMIC DNA]</scope>
    <source>
        <strain evidence="3">cv. BTx623</strain>
    </source>
</reference>
<feature type="region of interest" description="Disordered" evidence="1">
    <location>
        <begin position="39"/>
        <end position="63"/>
    </location>
</feature>
<dbReference type="AlphaFoldDB" id="A0A1B6Q490"/>
<dbReference type="ExpressionAtlas" id="A0A1B6Q490">
    <property type="expression patterns" value="baseline"/>
</dbReference>
<dbReference type="EMBL" id="CM000762">
    <property type="protein sequence ID" value="KXG32732.1"/>
    <property type="molecule type" value="Genomic_DNA"/>
</dbReference>
<evidence type="ECO:0000313" key="3">
    <source>
        <dbReference type="Proteomes" id="UP000000768"/>
    </source>
</evidence>